<evidence type="ECO:0000313" key="2">
    <source>
        <dbReference type="EMBL" id="CAA9385603.1"/>
    </source>
</evidence>
<evidence type="ECO:0000256" key="1">
    <source>
        <dbReference type="SAM" id="MobiDB-lite"/>
    </source>
</evidence>
<reference evidence="2" key="1">
    <citation type="submission" date="2020-02" db="EMBL/GenBank/DDBJ databases">
        <authorList>
            <person name="Meier V. D."/>
        </authorList>
    </citation>
    <scope>NUCLEOTIDE SEQUENCE</scope>
    <source>
        <strain evidence="2">AVDCRST_MAG93</strain>
    </source>
</reference>
<feature type="region of interest" description="Disordered" evidence="1">
    <location>
        <begin position="39"/>
        <end position="59"/>
    </location>
</feature>
<feature type="region of interest" description="Disordered" evidence="1">
    <location>
        <begin position="1"/>
        <end position="23"/>
    </location>
</feature>
<sequence length="88" mass="10094">GTHHRHRSHSSALRSHPAVSWHHHQPPAWSYLYRLPRTRRRTPDPSSRNESRSHVPAALALPSLRCSTSRRPGCASTSWPKYIHSYAV</sequence>
<accession>A0A6J4NEH7</accession>
<dbReference type="EMBL" id="CADCTR010003169">
    <property type="protein sequence ID" value="CAA9385603.1"/>
    <property type="molecule type" value="Genomic_DNA"/>
</dbReference>
<proteinExistence type="predicted"/>
<dbReference type="AlphaFoldDB" id="A0A6J4NEH7"/>
<organism evidence="2">
    <name type="scientific">uncultured Chloroflexia bacterium</name>
    <dbReference type="NCBI Taxonomy" id="1672391"/>
    <lineage>
        <taxon>Bacteria</taxon>
        <taxon>Bacillati</taxon>
        <taxon>Chloroflexota</taxon>
        <taxon>Chloroflexia</taxon>
        <taxon>environmental samples</taxon>
    </lineage>
</organism>
<protein>
    <submittedName>
        <fullName evidence="2">Uncharacterized protein</fullName>
    </submittedName>
</protein>
<gene>
    <name evidence="2" type="ORF">AVDCRST_MAG93-9432</name>
</gene>
<name>A0A6J4NEH7_9CHLR</name>
<feature type="non-terminal residue" evidence="2">
    <location>
        <position position="88"/>
    </location>
</feature>
<feature type="compositionally biased region" description="Basic and acidic residues" evidence="1">
    <location>
        <begin position="41"/>
        <end position="53"/>
    </location>
</feature>
<feature type="non-terminal residue" evidence="2">
    <location>
        <position position="1"/>
    </location>
</feature>